<name>A0ABW3J8P6_9HYPH</name>
<dbReference type="SUPFAM" id="SSF53383">
    <property type="entry name" value="PLP-dependent transferases"/>
    <property type="match status" value="1"/>
</dbReference>
<sequence>MQTRPSQPIESSDLEHFLQVPGPTFVPERILAAMHRQMLDHRGPEFQTLTREVLDGLPEIFRSTDPVILFPSSGTGGWEAALVNTLSPGDAVLFLVAGHFSMLWSRMAAEFGLDVRVLESNWHRGADAAELEVYLRSDADRKIKAVCVVHNETSTGAMTQIGDIRAAIDATGHPALLLVDAVSSIGAMDYRHQEWNVDVTISGSQKGLMLPPGLSFNVVSEKALEAAKSAKLPKSYWAWRSMLAHNADGYFPFTPPISLIYGLAESMIMLNEWGLENVFARHKRHAEAVRRCIAYWDLGIWCKVPRDYSPVVTAVVMPSGHDADAFRKLARERFNISLGMGQQKLAGKAFRFGHLGYTNDNLILAGLEAVESALEHARIPHRPGGVDVAYLFLNRRR</sequence>
<dbReference type="Gene3D" id="3.40.640.10">
    <property type="entry name" value="Type I PLP-dependent aspartate aminotransferase-like (Major domain)"/>
    <property type="match status" value="1"/>
</dbReference>
<dbReference type="GO" id="GO:0008483">
    <property type="term" value="F:transaminase activity"/>
    <property type="evidence" value="ECO:0007669"/>
    <property type="project" value="UniProtKB-KW"/>
</dbReference>
<dbReference type="InterPro" id="IPR000192">
    <property type="entry name" value="Aminotrans_V_dom"/>
</dbReference>
<dbReference type="PANTHER" id="PTHR21152">
    <property type="entry name" value="AMINOTRANSFERASE CLASS V"/>
    <property type="match status" value="1"/>
</dbReference>
<dbReference type="InterPro" id="IPR015424">
    <property type="entry name" value="PyrdxlP-dep_Trfase"/>
</dbReference>
<dbReference type="Gene3D" id="3.90.1150.10">
    <property type="entry name" value="Aspartate Aminotransferase, domain 1"/>
    <property type="match status" value="1"/>
</dbReference>
<evidence type="ECO:0000313" key="5">
    <source>
        <dbReference type="EMBL" id="MFD0986121.1"/>
    </source>
</evidence>
<dbReference type="InterPro" id="IPR015421">
    <property type="entry name" value="PyrdxlP-dep_Trfase_major"/>
</dbReference>
<organism evidence="5 6">
    <name type="scientific">Methyloligella solikamskensis</name>
    <dbReference type="NCBI Taxonomy" id="1177756"/>
    <lineage>
        <taxon>Bacteria</taxon>
        <taxon>Pseudomonadati</taxon>
        <taxon>Pseudomonadota</taxon>
        <taxon>Alphaproteobacteria</taxon>
        <taxon>Hyphomicrobiales</taxon>
        <taxon>Hyphomicrobiaceae</taxon>
        <taxon>Methyloligella</taxon>
    </lineage>
</organism>
<dbReference type="PANTHER" id="PTHR21152:SF40">
    <property type="entry name" value="ALANINE--GLYOXYLATE AMINOTRANSFERASE"/>
    <property type="match status" value="1"/>
</dbReference>
<keyword evidence="5" id="KW-0808">Transferase</keyword>
<evidence type="ECO:0000256" key="3">
    <source>
        <dbReference type="ARBA" id="ARBA00022898"/>
    </source>
</evidence>
<protein>
    <submittedName>
        <fullName evidence="5">Pyridoxal-phosphate-dependent aminotransferase family protein</fullName>
    </submittedName>
</protein>
<proteinExistence type="inferred from homology"/>
<dbReference type="EMBL" id="JBHTJO010000001">
    <property type="protein sequence ID" value="MFD0986121.1"/>
    <property type="molecule type" value="Genomic_DNA"/>
</dbReference>
<keyword evidence="3" id="KW-0663">Pyridoxal phosphate</keyword>
<gene>
    <name evidence="5" type="ORF">ACFQ2F_03295</name>
</gene>
<dbReference type="Pfam" id="PF00266">
    <property type="entry name" value="Aminotran_5"/>
    <property type="match status" value="1"/>
</dbReference>
<comment type="cofactor">
    <cofactor evidence="1">
        <name>pyridoxal 5'-phosphate</name>
        <dbReference type="ChEBI" id="CHEBI:597326"/>
    </cofactor>
</comment>
<accession>A0ABW3J8P6</accession>
<comment type="caution">
    <text evidence="5">The sequence shown here is derived from an EMBL/GenBank/DDBJ whole genome shotgun (WGS) entry which is preliminary data.</text>
</comment>
<keyword evidence="6" id="KW-1185">Reference proteome</keyword>
<reference evidence="6" key="1">
    <citation type="journal article" date="2019" name="Int. J. Syst. Evol. Microbiol.">
        <title>The Global Catalogue of Microorganisms (GCM) 10K type strain sequencing project: providing services to taxonomists for standard genome sequencing and annotation.</title>
        <authorList>
            <consortium name="The Broad Institute Genomics Platform"/>
            <consortium name="The Broad Institute Genome Sequencing Center for Infectious Disease"/>
            <person name="Wu L."/>
            <person name="Ma J."/>
        </authorList>
    </citation>
    <scope>NUCLEOTIDE SEQUENCE [LARGE SCALE GENOMIC DNA]</scope>
    <source>
        <strain evidence="6">CCUG 61697</strain>
    </source>
</reference>
<evidence type="ECO:0000256" key="2">
    <source>
        <dbReference type="ARBA" id="ARBA00009236"/>
    </source>
</evidence>
<dbReference type="RefSeq" id="WP_379085651.1">
    <property type="nucleotide sequence ID" value="NZ_JBHTJO010000001.1"/>
</dbReference>
<comment type="similarity">
    <text evidence="2">Belongs to the class-V pyridoxal-phosphate-dependent aminotransferase family.</text>
</comment>
<dbReference type="InterPro" id="IPR024169">
    <property type="entry name" value="SP_NH2Trfase/AEP_transaminase"/>
</dbReference>
<dbReference type="InterPro" id="IPR015422">
    <property type="entry name" value="PyrdxlP-dep_Trfase_small"/>
</dbReference>
<evidence type="ECO:0000259" key="4">
    <source>
        <dbReference type="Pfam" id="PF00266"/>
    </source>
</evidence>
<keyword evidence="5" id="KW-0032">Aminotransferase</keyword>
<dbReference type="PIRSF" id="PIRSF000524">
    <property type="entry name" value="SPT"/>
    <property type="match status" value="1"/>
</dbReference>
<feature type="domain" description="Aminotransferase class V" evidence="4">
    <location>
        <begin position="31"/>
        <end position="341"/>
    </location>
</feature>
<evidence type="ECO:0000313" key="6">
    <source>
        <dbReference type="Proteomes" id="UP001597102"/>
    </source>
</evidence>
<evidence type="ECO:0000256" key="1">
    <source>
        <dbReference type="ARBA" id="ARBA00001933"/>
    </source>
</evidence>
<dbReference type="Proteomes" id="UP001597102">
    <property type="component" value="Unassembled WGS sequence"/>
</dbReference>